<dbReference type="EMBL" id="JAOPKZ010000003">
    <property type="protein sequence ID" value="MCU5745488.1"/>
    <property type="molecule type" value="Genomic_DNA"/>
</dbReference>
<comment type="caution">
    <text evidence="2">The sequence shown here is derived from an EMBL/GenBank/DDBJ whole genome shotgun (WGS) entry which is preliminary data.</text>
</comment>
<dbReference type="PIRSF" id="PIRSF007165">
    <property type="entry name" value="UCP007165"/>
    <property type="match status" value="1"/>
</dbReference>
<dbReference type="Proteomes" id="UP001209553">
    <property type="component" value="Unassembled WGS sequence"/>
</dbReference>
<accession>A0ABT2QND4</accession>
<dbReference type="InterPro" id="IPR038091">
    <property type="entry name" value="UPF0302_N_sf"/>
</dbReference>
<dbReference type="InterPro" id="IPR011188">
    <property type="entry name" value="UPF0302"/>
</dbReference>
<gene>
    <name evidence="2" type="ORF">N9R04_01965</name>
</gene>
<dbReference type="RefSeq" id="WP_262854612.1">
    <property type="nucleotide sequence ID" value="NZ_JAOPKZ010000003.1"/>
</dbReference>
<sequence length="185" mass="21759">MNELSRFKADYIEYLLFNYTFKSRITVWLLNYIKTQPELLSKIHFVKHVIKGHDTLEISTSGSHNLGIKLSSKHLSLKNSNEIFHQIVDAKKSVDIKVHFAQDQEQDSRQEDILVKQLLHSPQYSKYLSDIYSLQLSPYKEQLIIDFLKDNIDLSLRLNDRDLFYHFSHLLNTFKLRSLNSSTKG</sequence>
<evidence type="ECO:0000313" key="2">
    <source>
        <dbReference type="EMBL" id="MCU5745488.1"/>
    </source>
</evidence>
<keyword evidence="3" id="KW-1185">Reference proteome</keyword>
<evidence type="ECO:0000259" key="1">
    <source>
        <dbReference type="Pfam" id="PF08864"/>
    </source>
</evidence>
<reference evidence="2 3" key="1">
    <citation type="journal article" date="2023" name="Int. J. Syst. Evol. Microbiol.">
        <title>Streptococcus sciuri sp. nov., Staphylococcus marylandisciuri sp. nov. and Staphylococcus americanisciuri sp. nov., isolated from faeces of eastern grey squirrel (Sciurus carolinensis).</title>
        <authorList>
            <person name="Volokhov D.V."/>
            <person name="Zagorodnyaya T.A."/>
            <person name="Furtak V.A."/>
            <person name="Nattanmai G."/>
            <person name="Randall L."/>
            <person name="Jose S."/>
            <person name="Gao Y."/>
            <person name="Eisenberg T."/>
            <person name="Delmonte P."/>
            <person name="Blom J."/>
            <person name="Mitchell K.K."/>
        </authorList>
    </citation>
    <scope>NUCLEOTIDE SEQUENCE [LARGE SCALE GENOMIC DNA]</scope>
    <source>
        <strain evidence="2 3">SQ8-PEA</strain>
    </source>
</reference>
<evidence type="ECO:0000313" key="3">
    <source>
        <dbReference type="Proteomes" id="UP001209553"/>
    </source>
</evidence>
<dbReference type="Pfam" id="PF08864">
    <property type="entry name" value="UPF0302"/>
    <property type="match status" value="1"/>
</dbReference>
<dbReference type="Gene3D" id="3.40.1530.30">
    <property type="entry name" value="Uncharacterised family UPF0302, N-terminal domain"/>
    <property type="match status" value="1"/>
</dbReference>
<name>A0ABT2QND4_9STAP</name>
<organism evidence="2 3">
    <name type="scientific">Staphylococcus marylandisciuri</name>
    <dbReference type="NCBI Taxonomy" id="2981529"/>
    <lineage>
        <taxon>Bacteria</taxon>
        <taxon>Bacillati</taxon>
        <taxon>Bacillota</taxon>
        <taxon>Bacilli</taxon>
        <taxon>Bacillales</taxon>
        <taxon>Staphylococcaceae</taxon>
        <taxon>Staphylococcus</taxon>
    </lineage>
</organism>
<proteinExistence type="predicted"/>
<feature type="domain" description="UPF0302" evidence="1">
    <location>
        <begin position="8"/>
        <end position="107"/>
    </location>
</feature>
<protein>
    <submittedName>
        <fullName evidence="2">YpiB family protein</fullName>
    </submittedName>
</protein>
<dbReference type="InterPro" id="IPR014963">
    <property type="entry name" value="UPF0302_N"/>
</dbReference>